<keyword evidence="8" id="KW-1185">Reference proteome</keyword>
<evidence type="ECO:0000313" key="7">
    <source>
        <dbReference type="EMBL" id="RPD55468.1"/>
    </source>
</evidence>
<dbReference type="GO" id="GO:0030170">
    <property type="term" value="F:pyridoxal phosphate binding"/>
    <property type="evidence" value="ECO:0007669"/>
    <property type="project" value="InterPro"/>
</dbReference>
<reference evidence="7" key="1">
    <citation type="journal article" date="2018" name="Genome Biol. Evol.">
        <title>Genomics and development of Lentinus tigrinus, a white-rot wood-decaying mushroom with dimorphic fruiting bodies.</title>
        <authorList>
            <person name="Wu B."/>
            <person name="Xu Z."/>
            <person name="Knudson A."/>
            <person name="Carlson A."/>
            <person name="Chen N."/>
            <person name="Kovaka S."/>
            <person name="LaButti K."/>
            <person name="Lipzen A."/>
            <person name="Pennachio C."/>
            <person name="Riley R."/>
            <person name="Schakwitz W."/>
            <person name="Umezawa K."/>
            <person name="Ohm R.A."/>
            <person name="Grigoriev I.V."/>
            <person name="Nagy L.G."/>
            <person name="Gibbons J."/>
            <person name="Hibbett D."/>
        </authorList>
    </citation>
    <scope>NUCLEOTIDE SEQUENCE [LARGE SCALE GENOMIC DNA]</scope>
    <source>
        <strain evidence="7">ALCF2SS1-6</strain>
    </source>
</reference>
<dbReference type="InterPro" id="IPR015424">
    <property type="entry name" value="PyrdxlP-dep_Trfase"/>
</dbReference>
<dbReference type="Proteomes" id="UP000313359">
    <property type="component" value="Unassembled WGS sequence"/>
</dbReference>
<gene>
    <name evidence="7" type="ORF">L227DRAFT_615331</name>
</gene>
<organism evidence="7 8">
    <name type="scientific">Lentinus tigrinus ALCF2SS1-6</name>
    <dbReference type="NCBI Taxonomy" id="1328759"/>
    <lineage>
        <taxon>Eukaryota</taxon>
        <taxon>Fungi</taxon>
        <taxon>Dikarya</taxon>
        <taxon>Basidiomycota</taxon>
        <taxon>Agaricomycotina</taxon>
        <taxon>Agaricomycetes</taxon>
        <taxon>Polyporales</taxon>
        <taxon>Polyporaceae</taxon>
        <taxon>Lentinus</taxon>
    </lineage>
</organism>
<evidence type="ECO:0000256" key="3">
    <source>
        <dbReference type="ARBA" id="ARBA00022576"/>
    </source>
</evidence>
<evidence type="ECO:0000256" key="5">
    <source>
        <dbReference type="ARBA" id="ARBA00022898"/>
    </source>
</evidence>
<dbReference type="GO" id="GO:0008483">
    <property type="term" value="F:transaminase activity"/>
    <property type="evidence" value="ECO:0007669"/>
    <property type="project" value="UniProtKB-KW"/>
</dbReference>
<evidence type="ECO:0000313" key="8">
    <source>
        <dbReference type="Proteomes" id="UP000313359"/>
    </source>
</evidence>
<dbReference type="SUPFAM" id="SSF53383">
    <property type="entry name" value="PLP-dependent transferases"/>
    <property type="match status" value="1"/>
</dbReference>
<dbReference type="OrthoDB" id="691673at2759"/>
<dbReference type="InterPro" id="IPR004839">
    <property type="entry name" value="Aminotransferase_I/II_large"/>
</dbReference>
<dbReference type="AlphaFoldDB" id="A0A5C2RUT2"/>
<dbReference type="Gene3D" id="3.40.640.10">
    <property type="entry name" value="Type I PLP-dependent aspartate aminotransferase-like (Major domain)"/>
    <property type="match status" value="1"/>
</dbReference>
<dbReference type="PANTHER" id="PTHR42790">
    <property type="entry name" value="AMINOTRANSFERASE"/>
    <property type="match status" value="1"/>
</dbReference>
<sequence length="500" mass="55705">MGSIAVEEPKFVDLTHHLAPEVLVRKTNPLKDIIRISLENPHLVSLANGDPHHSLYPIRRVNYEVASVADEDPVSTWRSLGASAPTETLTAPQDTLHKASLAYGHGAGLADALRTVTELNVAYHHAPHHVATMTLGNADAITKVFRILGAHGDHFLADEFTFGPMPIAAEAHGVKWVPVRIDAGGIIPEELEKVLAHWDYKRGKRPHVLYTVPCGQNPTGSTLSLERRNQIYDIAKKYDLIIVEDDPYYFLQYDPPNTEAPSTQKPFPLSFLSLDVDGRVVRIDSFSKIMAPGLRLGWITSQPAFQAHLIRYIDLSTQHPSGFPQALVTLLLEGWGLAGFDRWVRSLRLDYQRRRDFLLGLFEREVARTGLASVDVPEAGMFLWIRVHIEKHPRFRRVEHAPEEKGMRGPQTNARQLMQELFEACLKGGLVIVPATVFLLPTEEGYEEAGAVHIDDRSNFLRATFAGSEETMAAGMPILGKVLREFFADAPKKPEDAPST</sequence>
<feature type="domain" description="Aminotransferase class I/classII large" evidence="6">
    <location>
        <begin position="131"/>
        <end position="472"/>
    </location>
</feature>
<evidence type="ECO:0000256" key="4">
    <source>
        <dbReference type="ARBA" id="ARBA00022679"/>
    </source>
</evidence>
<keyword evidence="4 7" id="KW-0808">Transferase</keyword>
<accession>A0A5C2RUT2</accession>
<dbReference type="STRING" id="1328759.A0A5C2RUT2"/>
<name>A0A5C2RUT2_9APHY</name>
<dbReference type="PANTHER" id="PTHR42790:SF19">
    <property type="entry name" value="KYNURENINE_ALPHA-AMINOADIPATE AMINOTRANSFERASE, MITOCHONDRIAL"/>
    <property type="match status" value="1"/>
</dbReference>
<comment type="cofactor">
    <cofactor evidence="1">
        <name>pyridoxal 5'-phosphate</name>
        <dbReference type="ChEBI" id="CHEBI:597326"/>
    </cofactor>
</comment>
<keyword evidence="5" id="KW-0663">Pyridoxal phosphate</keyword>
<dbReference type="CDD" id="cd00609">
    <property type="entry name" value="AAT_like"/>
    <property type="match status" value="1"/>
</dbReference>
<dbReference type="EMBL" id="ML122295">
    <property type="protein sequence ID" value="RPD55468.1"/>
    <property type="molecule type" value="Genomic_DNA"/>
</dbReference>
<dbReference type="InterPro" id="IPR015421">
    <property type="entry name" value="PyrdxlP-dep_Trfase_major"/>
</dbReference>
<protein>
    <submittedName>
        <fullName evidence="7">L-tyrosine:2-oxoglutarate aminotransferase</fullName>
    </submittedName>
</protein>
<evidence type="ECO:0000256" key="1">
    <source>
        <dbReference type="ARBA" id="ARBA00001933"/>
    </source>
</evidence>
<keyword evidence="3 7" id="KW-0032">Aminotransferase</keyword>
<proteinExistence type="inferred from homology"/>
<evidence type="ECO:0000256" key="2">
    <source>
        <dbReference type="ARBA" id="ARBA00007441"/>
    </source>
</evidence>
<dbReference type="GO" id="GO:1901605">
    <property type="term" value="P:alpha-amino acid metabolic process"/>
    <property type="evidence" value="ECO:0007669"/>
    <property type="project" value="TreeGrafter"/>
</dbReference>
<evidence type="ECO:0000259" key="6">
    <source>
        <dbReference type="Pfam" id="PF00155"/>
    </source>
</evidence>
<comment type="similarity">
    <text evidence="2">Belongs to the class-I pyridoxal-phosphate-dependent aminotransferase family.</text>
</comment>
<dbReference type="InterPro" id="IPR050859">
    <property type="entry name" value="Class-I_PLP-dep_aminotransf"/>
</dbReference>
<dbReference type="Pfam" id="PF00155">
    <property type="entry name" value="Aminotran_1_2"/>
    <property type="match status" value="1"/>
</dbReference>